<dbReference type="PANTHER" id="PTHR37023">
    <property type="entry name" value="TRANSPOSASE"/>
    <property type="match status" value="1"/>
</dbReference>
<dbReference type="EMBL" id="JAAITS010000132">
    <property type="protein sequence ID" value="NSG87806.1"/>
    <property type="molecule type" value="Genomic_DNA"/>
</dbReference>
<feature type="domain" description="Transposase zinc-binding" evidence="2">
    <location>
        <begin position="7"/>
        <end position="96"/>
    </location>
</feature>
<reference evidence="3 4" key="1">
    <citation type="journal article" date="2020" name="Cell Host Microbe">
        <title>Functional and Genomic Variation between Human-Derived Isolates of Lachnospiraceae Reveals Inter- and Intra-Species Diversity.</title>
        <authorList>
            <person name="Sorbara M.T."/>
            <person name="Littmann E.R."/>
            <person name="Fontana E."/>
            <person name="Moody T.U."/>
            <person name="Kohout C.E."/>
            <person name="Gjonbalaj M."/>
            <person name="Eaton V."/>
            <person name="Seok R."/>
            <person name="Leiner I.M."/>
            <person name="Pamer E.G."/>
        </authorList>
    </citation>
    <scope>NUCLEOTIDE SEQUENCE [LARGE SCALE GENOMIC DNA]</scope>
    <source>
        <strain evidence="3 4">MSK.17.74</strain>
    </source>
</reference>
<comment type="caution">
    <text evidence="3">The sequence shown here is derived from an EMBL/GenBank/DDBJ whole genome shotgun (WGS) entry which is preliminary data.</text>
</comment>
<dbReference type="Pfam" id="PF04986">
    <property type="entry name" value="Y2_Tnp"/>
    <property type="match status" value="1"/>
</dbReference>
<evidence type="ECO:0000259" key="2">
    <source>
        <dbReference type="Pfam" id="PF14319"/>
    </source>
</evidence>
<organism evidence="3 4">
    <name type="scientific">Blautia faecis</name>
    <dbReference type="NCBI Taxonomy" id="871665"/>
    <lineage>
        <taxon>Bacteria</taxon>
        <taxon>Bacillati</taxon>
        <taxon>Bacillota</taxon>
        <taxon>Clostridia</taxon>
        <taxon>Lachnospirales</taxon>
        <taxon>Lachnospiraceae</taxon>
        <taxon>Blautia</taxon>
    </lineage>
</organism>
<evidence type="ECO:0000259" key="1">
    <source>
        <dbReference type="Pfam" id="PF04986"/>
    </source>
</evidence>
<proteinExistence type="predicted"/>
<keyword evidence="4" id="KW-1185">Reference proteome</keyword>
<dbReference type="PANTHER" id="PTHR37023:SF1">
    <property type="entry name" value="ISSOD25 TRANSPOSASE TNPA_ISSOD25"/>
    <property type="match status" value="1"/>
</dbReference>
<dbReference type="InterPro" id="IPR007069">
    <property type="entry name" value="Transposase_32"/>
</dbReference>
<dbReference type="InterPro" id="IPR026889">
    <property type="entry name" value="Zn_Tnp"/>
</dbReference>
<name>A0ABX2HEZ9_9FIRM</name>
<evidence type="ECO:0000313" key="4">
    <source>
        <dbReference type="Proteomes" id="UP001644719"/>
    </source>
</evidence>
<accession>A0ABX2HEZ9</accession>
<sequence length="385" mass="45856">MNILQRIFTDYYEEIKYTLHPRSTEMENIDKMINCGDPSFGGAMYGCPHCGKLKFVPFRCHSRFCPTCGNKYSMERTTSMSFKLVNVQHRHCVFTIDENLRDFFLEDRTLLDCLFHSVTSVVSRMFFKMNKSKNYTPGFIMVLHTFGRDLKWNPHIHCLISEGGYSDDGFWRPVHHFNYTYLRNAFRTALLDEMGRRLGSSFKKIKSQCYTNHKEGFYVYAKPNKCDPETVIKYIGRYLGRPVIATSRIDSYDEDSETVTFHYNRHEDDKYIQETIPALDFIRRLIRHIPEKHFKMIRYGGLYARHREIDKNLHLAISKAKRHTLRDFNKWRTAILSSFGYDPLKCPDCKHEMLFLELYFNHKRVSLEEMYEKIMSKARRRWSSA</sequence>
<dbReference type="Pfam" id="PF14319">
    <property type="entry name" value="Zn_Tnp_IS91"/>
    <property type="match status" value="1"/>
</dbReference>
<dbReference type="Proteomes" id="UP001644719">
    <property type="component" value="Unassembled WGS sequence"/>
</dbReference>
<gene>
    <name evidence="3" type="ORF">G5B17_21010</name>
</gene>
<evidence type="ECO:0000313" key="3">
    <source>
        <dbReference type="EMBL" id="NSG87806.1"/>
    </source>
</evidence>
<protein>
    <submittedName>
        <fullName evidence="3">Transposase</fullName>
    </submittedName>
</protein>
<dbReference type="RefSeq" id="WP_118689240.1">
    <property type="nucleotide sequence ID" value="NZ_JAAINN010000099.1"/>
</dbReference>
<feature type="domain" description="Transposase IS801/IS1294" evidence="1">
    <location>
        <begin position="138"/>
        <end position="307"/>
    </location>
</feature>